<evidence type="ECO:0000313" key="5">
    <source>
        <dbReference type="EMBL" id="CAI9956706.1"/>
    </source>
</evidence>
<gene>
    <name evidence="3" type="ORF">HINF_LOCUS3981</name>
    <name evidence="6" type="ORF">HINF_LOCUS40039</name>
    <name evidence="7" type="ORF">HINF_LOCUS43193</name>
    <name evidence="4" type="ORF">HINF_LOCUS43591</name>
    <name evidence="5" type="ORF">HINF_LOCUS44351</name>
    <name evidence="8" type="ORF">HINF_LOCUS72829</name>
</gene>
<evidence type="ECO:0000313" key="9">
    <source>
        <dbReference type="Proteomes" id="UP001642409"/>
    </source>
</evidence>
<keyword evidence="9" id="KW-1185">Reference proteome</keyword>
<protein>
    <submittedName>
        <fullName evidence="4">Uncharacterized protein</fullName>
    </submittedName>
</protein>
<dbReference type="EMBL" id="CATOUU010000879">
    <property type="protein sequence ID" value="CAI9956706.1"/>
    <property type="molecule type" value="Genomic_DNA"/>
</dbReference>
<dbReference type="Proteomes" id="UP001642409">
    <property type="component" value="Unassembled WGS sequence"/>
</dbReference>
<dbReference type="EMBL" id="CAXDID020000584">
    <property type="protein sequence ID" value="CAL6104536.1"/>
    <property type="molecule type" value="Genomic_DNA"/>
</dbReference>
<evidence type="ECO:0000313" key="7">
    <source>
        <dbReference type="EMBL" id="CAL6049339.1"/>
    </source>
</evidence>
<dbReference type="EMBL" id="CATOUU010000869">
    <property type="protein sequence ID" value="CAI9955946.1"/>
    <property type="molecule type" value="Genomic_DNA"/>
</dbReference>
<feature type="coiled-coil region" evidence="1">
    <location>
        <begin position="365"/>
        <end position="429"/>
    </location>
</feature>
<reference evidence="6 9" key="2">
    <citation type="submission" date="2024-07" db="EMBL/GenBank/DDBJ databases">
        <authorList>
            <person name="Akdeniz Z."/>
        </authorList>
    </citation>
    <scope>NUCLEOTIDE SEQUENCE [LARGE SCALE GENOMIC DNA]</scope>
</reference>
<keyword evidence="1" id="KW-0175">Coiled coil</keyword>
<reference evidence="4" key="1">
    <citation type="submission" date="2023-06" db="EMBL/GenBank/DDBJ databases">
        <authorList>
            <person name="Kurt Z."/>
        </authorList>
    </citation>
    <scope>NUCLEOTIDE SEQUENCE</scope>
</reference>
<organism evidence="4">
    <name type="scientific">Hexamita inflata</name>
    <dbReference type="NCBI Taxonomy" id="28002"/>
    <lineage>
        <taxon>Eukaryota</taxon>
        <taxon>Metamonada</taxon>
        <taxon>Diplomonadida</taxon>
        <taxon>Hexamitidae</taxon>
        <taxon>Hexamitinae</taxon>
        <taxon>Hexamita</taxon>
    </lineage>
</organism>
<proteinExistence type="predicted"/>
<evidence type="ECO:0000313" key="8">
    <source>
        <dbReference type="EMBL" id="CAL6104536.1"/>
    </source>
</evidence>
<feature type="region of interest" description="Disordered" evidence="2">
    <location>
        <begin position="299"/>
        <end position="320"/>
    </location>
</feature>
<dbReference type="EMBL" id="CAXDID020000179">
    <property type="protein sequence ID" value="CAL6049339.1"/>
    <property type="molecule type" value="Genomic_DNA"/>
</dbReference>
<feature type="compositionally biased region" description="Polar residues" evidence="2">
    <location>
        <begin position="307"/>
        <end position="317"/>
    </location>
</feature>
<evidence type="ECO:0000256" key="1">
    <source>
        <dbReference type="SAM" id="Coils"/>
    </source>
</evidence>
<sequence>MTAPSLMQFAQMLAGVEQYELEPINIPELTRIYRDADIVKIYADGYTEYQNQLKQQIQQEFVKIEQNGLSQGQYQFIGDSSLKQYVKSAETPTIKFVDPAQRLRRQIQAEIKQIQEDHIIQSAPAKKQRETDELKESKHKWLEIQNEKMKKAALNKNNQPVAEKKERVIPDWHKDQLQSKEEMEKAKQIHLNKMKQQIEKTLVHKETLESQVHAVEYQEKQFEIQTSYDRAKEHLEKQNERLNQTRKKLEARDFTQMEREKDKQIKEKLLKAEKRLTEYNQQQHEKLLQKAQQLEEKVKKCKDNRNQPRQPNTIQRNTEIKYEPLYTTTVKQEEQPSPDVQRIRTLTQKQNVIQCYIQNKKEELVKITNERRIKLQKEAEDQKLQSKKFKLLQEIREIKEKLQGTKKDANKYKDLEEELTQKEEELQKLR</sequence>
<comment type="caution">
    <text evidence="4">The sequence shown here is derived from an EMBL/GenBank/DDBJ whole genome shotgun (WGS) entry which is preliminary data.</text>
</comment>
<evidence type="ECO:0000256" key="2">
    <source>
        <dbReference type="SAM" id="MobiDB-lite"/>
    </source>
</evidence>
<evidence type="ECO:0000313" key="4">
    <source>
        <dbReference type="EMBL" id="CAI9955946.1"/>
    </source>
</evidence>
<dbReference type="AlphaFoldDB" id="A0AA86ULE1"/>
<name>A0AA86ULE1_9EUKA</name>
<evidence type="ECO:0000313" key="3">
    <source>
        <dbReference type="EMBL" id="CAI9916336.1"/>
    </source>
</evidence>
<accession>A0AA86ULE1</accession>
<dbReference type="EMBL" id="CATOUU010000097">
    <property type="protein sequence ID" value="CAI9916336.1"/>
    <property type="molecule type" value="Genomic_DNA"/>
</dbReference>
<evidence type="ECO:0000313" key="6">
    <source>
        <dbReference type="EMBL" id="CAL6043371.1"/>
    </source>
</evidence>
<dbReference type="EMBL" id="CAXDID020000157">
    <property type="protein sequence ID" value="CAL6043371.1"/>
    <property type="molecule type" value="Genomic_DNA"/>
</dbReference>